<feature type="compositionally biased region" description="Basic and acidic residues" evidence="1">
    <location>
        <begin position="89"/>
        <end position="106"/>
    </location>
</feature>
<organism evidence="2 3">
    <name type="scientific">Aspergillus clavatus (strain ATCC 1007 / CBS 513.65 / DSM 816 / NCTC 3887 / NRRL 1 / QM 1276 / 107)</name>
    <dbReference type="NCBI Taxonomy" id="344612"/>
    <lineage>
        <taxon>Eukaryota</taxon>
        <taxon>Fungi</taxon>
        <taxon>Dikarya</taxon>
        <taxon>Ascomycota</taxon>
        <taxon>Pezizomycotina</taxon>
        <taxon>Eurotiomycetes</taxon>
        <taxon>Eurotiomycetidae</taxon>
        <taxon>Eurotiales</taxon>
        <taxon>Aspergillaceae</taxon>
        <taxon>Aspergillus</taxon>
        <taxon>Aspergillus subgen. Fumigati</taxon>
    </lineage>
</organism>
<dbReference type="AlphaFoldDB" id="A1CB81"/>
<dbReference type="GO" id="GO:0006281">
    <property type="term" value="P:DNA repair"/>
    <property type="evidence" value="ECO:0007669"/>
    <property type="project" value="InterPro"/>
</dbReference>
<dbReference type="GeneID" id="4706278"/>
<reference evidence="2 3" key="1">
    <citation type="journal article" date="2008" name="PLoS Genet.">
        <title>Genomic islands in the pathogenic filamentous fungus Aspergillus fumigatus.</title>
        <authorList>
            <person name="Fedorova N.D."/>
            <person name="Khaldi N."/>
            <person name="Joardar V.S."/>
            <person name="Maiti R."/>
            <person name="Amedeo P."/>
            <person name="Anderson M.J."/>
            <person name="Crabtree J."/>
            <person name="Silva J.C."/>
            <person name="Badger J.H."/>
            <person name="Albarraq A."/>
            <person name="Angiuoli S."/>
            <person name="Bussey H."/>
            <person name="Bowyer P."/>
            <person name="Cotty P.J."/>
            <person name="Dyer P.S."/>
            <person name="Egan A."/>
            <person name="Galens K."/>
            <person name="Fraser-Liggett C.M."/>
            <person name="Haas B.J."/>
            <person name="Inman J.M."/>
            <person name="Kent R."/>
            <person name="Lemieux S."/>
            <person name="Malavazi I."/>
            <person name="Orvis J."/>
            <person name="Roemer T."/>
            <person name="Ronning C.M."/>
            <person name="Sundaram J.P."/>
            <person name="Sutton G."/>
            <person name="Turner G."/>
            <person name="Venter J.C."/>
            <person name="White O.R."/>
            <person name="Whitty B.R."/>
            <person name="Youngman P."/>
            <person name="Wolfe K.H."/>
            <person name="Goldman G.H."/>
            <person name="Wortman J.R."/>
            <person name="Jiang B."/>
            <person name="Denning D.W."/>
            <person name="Nierman W.C."/>
        </authorList>
    </citation>
    <scope>NUCLEOTIDE SEQUENCE [LARGE SCALE GENOMIC DNA]</scope>
    <source>
        <strain evidence="3">ATCC 1007 / CBS 513.65 / DSM 816 / NCTC 3887 / NRRL 1</strain>
    </source>
</reference>
<sequence length="366" mass="41092">MEYKSPSVEDYPETDDSPFSLPVAEKRKRETKPSEPSSYKAAEAETEQPPSTVSKSSSTTPKEQDRGDSLVDGDEWNEGYEGYEEPEERVELTRSAGQDEERREGLEGAEDVMDSSEGPNEERAEAPAQEYTEEPTQEVPEIPDGEEHVNPPESPKTHKTIEEFGRRPLEGTSLAQQPLTASADTLLAMIIDAMLKSRPISHDLSQRTVNKVINEGYHDIRKLGQSSWEERTVVLKEGGYNRFREQGATNLGDLADFINTKYDGDLNNLLRRAENDRRRARELIKEIKGLGDLGVDLFLNNVQSVWPSMAPFVDARSLKTADEIGIGTDLEVIYESLNRDSVRMSRLANGLSHVRLDKKQRELLGV</sequence>
<proteinExistence type="predicted"/>
<feature type="compositionally biased region" description="Acidic residues" evidence="1">
    <location>
        <begin position="71"/>
        <end position="88"/>
    </location>
</feature>
<dbReference type="InterPro" id="IPR011257">
    <property type="entry name" value="DNA_glycosylase"/>
</dbReference>
<dbReference type="RefSeq" id="XP_001274425.1">
    <property type="nucleotide sequence ID" value="XM_001274424.1"/>
</dbReference>
<evidence type="ECO:0000313" key="2">
    <source>
        <dbReference type="EMBL" id="EAW12999.1"/>
    </source>
</evidence>
<dbReference type="Proteomes" id="UP000006701">
    <property type="component" value="Unassembled WGS sequence"/>
</dbReference>
<gene>
    <name evidence="2" type="ORF">ACLA_014360</name>
</gene>
<feature type="compositionally biased region" description="Acidic residues" evidence="1">
    <location>
        <begin position="131"/>
        <end position="144"/>
    </location>
</feature>
<evidence type="ECO:0000256" key="1">
    <source>
        <dbReference type="SAM" id="MobiDB-lite"/>
    </source>
</evidence>
<dbReference type="SUPFAM" id="SSF48150">
    <property type="entry name" value="DNA-glycosylase"/>
    <property type="match status" value="1"/>
</dbReference>
<dbReference type="EMBL" id="DS027049">
    <property type="protein sequence ID" value="EAW12999.1"/>
    <property type="molecule type" value="Genomic_DNA"/>
</dbReference>
<accession>A1CB81</accession>
<feature type="compositionally biased region" description="Low complexity" evidence="1">
    <location>
        <begin position="49"/>
        <end position="61"/>
    </location>
</feature>
<dbReference type="OMA" id="MKYKSPQ"/>
<dbReference type="GO" id="GO:0003824">
    <property type="term" value="F:catalytic activity"/>
    <property type="evidence" value="ECO:0007669"/>
    <property type="project" value="InterPro"/>
</dbReference>
<name>A1CB81_ASPCL</name>
<dbReference type="HOGENOM" id="CLU_050554_0_0_1"/>
<feature type="compositionally biased region" description="Basic and acidic residues" evidence="1">
    <location>
        <begin position="24"/>
        <end position="33"/>
    </location>
</feature>
<dbReference type="OrthoDB" id="423534at2759"/>
<feature type="region of interest" description="Disordered" evidence="1">
    <location>
        <begin position="1"/>
        <end position="159"/>
    </location>
</feature>
<evidence type="ECO:0000313" key="3">
    <source>
        <dbReference type="Proteomes" id="UP000006701"/>
    </source>
</evidence>
<dbReference type="VEuPathDB" id="FungiDB:ACLA_014360"/>
<protein>
    <submittedName>
        <fullName evidence="2">Uncharacterized protein</fullName>
    </submittedName>
</protein>
<dbReference type="KEGG" id="act:ACLA_014360"/>
<keyword evidence="3" id="KW-1185">Reference proteome</keyword>
<dbReference type="eggNOG" id="ENOG502S5UV">
    <property type="taxonomic scope" value="Eukaryota"/>
</dbReference>
<feature type="compositionally biased region" description="Basic and acidic residues" evidence="1">
    <location>
        <begin position="145"/>
        <end position="159"/>
    </location>
</feature>